<gene>
    <name evidence="4" type="ORF">YC6258_04841</name>
</gene>
<dbReference type="KEGG" id="gsn:YC6258_04841"/>
<comment type="similarity">
    <text evidence="1">Belongs to the glycosyl hydrolase 13 family.</text>
</comment>
<dbReference type="RefSeq" id="WP_044618777.1">
    <property type="nucleotide sequence ID" value="NZ_CP007142.1"/>
</dbReference>
<dbReference type="Gene3D" id="3.20.20.80">
    <property type="entry name" value="Glycosidases"/>
    <property type="match status" value="1"/>
</dbReference>
<dbReference type="Gene3D" id="2.60.40.1180">
    <property type="entry name" value="Golgi alpha-mannosidase II"/>
    <property type="match status" value="1"/>
</dbReference>
<dbReference type="EC" id="3.2.1.-" evidence="4"/>
<dbReference type="GO" id="GO:0051060">
    <property type="term" value="F:pullulanase activity"/>
    <property type="evidence" value="ECO:0007669"/>
    <property type="project" value="UniProtKB-EC"/>
</dbReference>
<dbReference type="CDD" id="cd11341">
    <property type="entry name" value="AmyAc_Pullulanase_LD-like"/>
    <property type="match status" value="1"/>
</dbReference>
<protein>
    <submittedName>
        <fullName evidence="4">Type II secretory pathway, pullulanase PulA and related glycosidase</fullName>
        <ecNumber evidence="4">3.2.1.-</ecNumber>
        <ecNumber evidence="4">3.2.1.41</ecNumber>
    </submittedName>
</protein>
<keyword evidence="5" id="KW-1185">Reference proteome</keyword>
<evidence type="ECO:0000256" key="2">
    <source>
        <dbReference type="ARBA" id="ARBA00023295"/>
    </source>
</evidence>
<evidence type="ECO:0000313" key="4">
    <source>
        <dbReference type="EMBL" id="AJQ96873.1"/>
    </source>
</evidence>
<organism evidence="4 5">
    <name type="scientific">Gynuella sunshinyii YC6258</name>
    <dbReference type="NCBI Taxonomy" id="1445510"/>
    <lineage>
        <taxon>Bacteria</taxon>
        <taxon>Pseudomonadati</taxon>
        <taxon>Pseudomonadota</taxon>
        <taxon>Gammaproteobacteria</taxon>
        <taxon>Oceanospirillales</taxon>
        <taxon>Saccharospirillaceae</taxon>
        <taxon>Gynuella</taxon>
    </lineage>
</organism>
<dbReference type="Pfam" id="PF00128">
    <property type="entry name" value="Alpha-amylase"/>
    <property type="match status" value="1"/>
</dbReference>
<dbReference type="Proteomes" id="UP000032266">
    <property type="component" value="Chromosome"/>
</dbReference>
<dbReference type="EC" id="3.2.1.41" evidence="4"/>
<dbReference type="SUPFAM" id="SSF51445">
    <property type="entry name" value="(Trans)glycosidases"/>
    <property type="match status" value="1"/>
</dbReference>
<dbReference type="InterPro" id="IPR013780">
    <property type="entry name" value="Glyco_hydro_b"/>
</dbReference>
<keyword evidence="2 4" id="KW-0326">Glycosidase</keyword>
<dbReference type="Pfam" id="PF02922">
    <property type="entry name" value="CBM_48"/>
    <property type="match status" value="1"/>
</dbReference>
<sequence length="723" mass="82710">MNTRIIWLLVIFVLTGNVTAEWYFRGTPNAWGATQMTTDDNVHYCTTQTFSGGDENGGPRFKVDRYGNWQESYPAQDYSVNPNTQYTICLNIQSHVFSLEAASPNDLVIHRLGAEYDADGTTFAVWSPESQDVVLNLNGVNYQMLRADDQNGYTGIYGLRVDGDLHGQPYFFKINGSRVRDPYGKMAIPNEDTNIVMDMSRTLPVGGWAERPPLAEREDAIIYEIHVRDFTIDTSSGVSADKRGKFLGMVEPGTVYQSVATGVDHLKELGITHVQLLPIYDFATCPDLADTSCYNWGYDPRNYNVPEDRYAVSLNYEDRVRELKTMVNEFHKAGIRVIMDVVYNHTFDYEMFENISMRYYTDTDLSGTGNSIDANVPMVSRMIQDSLEYWLTEYNLDGFRFDLAGIFDHDEFGAWGRHLNDVFPDRKLLLYGEPWNGYAYDVRENERVRPGTIAREYDAHVGIFNAHFREAIKGNNDDGYGGGFAFNQGEAWKMDFGSRAAIRYNNDPWQVIDLWDPMFATDPEQTINYVSAHDNLCLRDKILAWADVYAVDPASDYLRRIQNYANGMILTSQGIPFLHGGVELMRDKQGDENSFISSDEINKIRWNWKVENADIYRYYQDLIRLRNHHPGLRMNTWNEIDSYVSTIRYSDQVLVTDINAAANNDDWSRILVIYNSGGDFSYPLPAGTWYVAVERNDPDAGNDRMVTNHLWIEGTAVTVLYQP</sequence>
<dbReference type="InterPro" id="IPR017853">
    <property type="entry name" value="GH"/>
</dbReference>
<dbReference type="SMART" id="SM00642">
    <property type="entry name" value="Aamy"/>
    <property type="match status" value="1"/>
</dbReference>
<evidence type="ECO:0000259" key="3">
    <source>
        <dbReference type="SMART" id="SM00642"/>
    </source>
</evidence>
<reference evidence="4 5" key="1">
    <citation type="submission" date="2014-01" db="EMBL/GenBank/DDBJ databases">
        <title>Full genme sequencing of cellulolytic bacterium Gynuella sunshinyii YC6258T gen. nov., sp. nov.</title>
        <authorList>
            <person name="Khan H."/>
            <person name="Chung E.J."/>
            <person name="Chung Y.R."/>
        </authorList>
    </citation>
    <scope>NUCLEOTIDE SEQUENCE [LARGE SCALE GENOMIC DNA]</scope>
    <source>
        <strain evidence="4 5">YC6258</strain>
    </source>
</reference>
<evidence type="ECO:0000256" key="1">
    <source>
        <dbReference type="ARBA" id="ARBA00008061"/>
    </source>
</evidence>
<accession>A0A0C5VU86</accession>
<dbReference type="InterPro" id="IPR006047">
    <property type="entry name" value="GH13_cat_dom"/>
</dbReference>
<evidence type="ECO:0000313" key="5">
    <source>
        <dbReference type="Proteomes" id="UP000032266"/>
    </source>
</evidence>
<dbReference type="Gene3D" id="2.60.40.10">
    <property type="entry name" value="Immunoglobulins"/>
    <property type="match status" value="1"/>
</dbReference>
<keyword evidence="4" id="KW-0378">Hydrolase</keyword>
<dbReference type="EMBL" id="CP007142">
    <property type="protein sequence ID" value="AJQ96873.1"/>
    <property type="molecule type" value="Genomic_DNA"/>
</dbReference>
<dbReference type="STRING" id="1445510.YC6258_04841"/>
<dbReference type="InterPro" id="IPR014756">
    <property type="entry name" value="Ig_E-set"/>
</dbReference>
<dbReference type="OrthoDB" id="3236218at2"/>
<dbReference type="InterPro" id="IPR004193">
    <property type="entry name" value="Glyco_hydro_13_N"/>
</dbReference>
<dbReference type="AlphaFoldDB" id="A0A0C5VU86"/>
<dbReference type="GO" id="GO:0005975">
    <property type="term" value="P:carbohydrate metabolic process"/>
    <property type="evidence" value="ECO:0007669"/>
    <property type="project" value="InterPro"/>
</dbReference>
<dbReference type="HOGENOM" id="CLU_004744_4_1_6"/>
<dbReference type="SUPFAM" id="SSF81296">
    <property type="entry name" value="E set domains"/>
    <property type="match status" value="1"/>
</dbReference>
<dbReference type="PANTHER" id="PTHR43002">
    <property type="entry name" value="GLYCOGEN DEBRANCHING ENZYME"/>
    <property type="match status" value="1"/>
</dbReference>
<proteinExistence type="inferred from homology"/>
<dbReference type="PATRIC" id="fig|1445510.3.peg.4803"/>
<feature type="domain" description="Glycosyl hydrolase family 13 catalytic" evidence="3">
    <location>
        <begin position="224"/>
        <end position="626"/>
    </location>
</feature>
<dbReference type="InterPro" id="IPR013783">
    <property type="entry name" value="Ig-like_fold"/>
</dbReference>
<name>A0A0C5VU86_9GAMM</name>